<comment type="caution">
    <text evidence="5">The sequence shown here is derived from an EMBL/GenBank/DDBJ whole genome shotgun (WGS) entry which is preliminary data.</text>
</comment>
<evidence type="ECO:0000256" key="2">
    <source>
        <dbReference type="PROSITE-ProRule" id="PRU00176"/>
    </source>
</evidence>
<keyword evidence="6" id="KW-1185">Reference proteome</keyword>
<dbReference type="InterPro" id="IPR012677">
    <property type="entry name" value="Nucleotide-bd_a/b_plait_sf"/>
</dbReference>
<evidence type="ECO:0000256" key="3">
    <source>
        <dbReference type="SAM" id="MobiDB-lite"/>
    </source>
</evidence>
<dbReference type="InterPro" id="IPR034215">
    <property type="entry name" value="RBM42_RRM"/>
</dbReference>
<dbReference type="EMBL" id="QEAN01000138">
    <property type="protein sequence ID" value="TPX46350.1"/>
    <property type="molecule type" value="Genomic_DNA"/>
</dbReference>
<organism evidence="5 6">
    <name type="scientific">Synchytrium endobioticum</name>
    <dbReference type="NCBI Taxonomy" id="286115"/>
    <lineage>
        <taxon>Eukaryota</taxon>
        <taxon>Fungi</taxon>
        <taxon>Fungi incertae sedis</taxon>
        <taxon>Chytridiomycota</taxon>
        <taxon>Chytridiomycota incertae sedis</taxon>
        <taxon>Chytridiomycetes</taxon>
        <taxon>Synchytriales</taxon>
        <taxon>Synchytriaceae</taxon>
        <taxon>Synchytrium</taxon>
    </lineage>
</organism>
<dbReference type="Gene3D" id="3.30.70.330">
    <property type="match status" value="1"/>
</dbReference>
<dbReference type="AlphaFoldDB" id="A0A507D516"/>
<sequence length="376" mass="41759">MSNYSYYEDSYQQYQYDPNASSSAAAVSYPVPLPVHSSAAPKIYPATQLGPSYPDTGITSIGASTDDDPSVLLNGAAYPAGYRPSAASQAALDVLAMSNGLGASATGPSGGTSSGPAPSTSHASAAGDAGRKKKKILRAAGGEIWEDETLLEWDTNDFRMFVGDLGNECNDDMLAKAFNKYQSFQKARVIRDKRTGKTKGYGFVSFKNPDDFTLALREMNGKYIGNRPCKIRKSNWTERSINPREQQLAYSSRWVLRRVHSTMITLDHWICICICILDEVRLCYMKVEKIKKQVSKPGLKLKEREKLESQIEKGKQETERSRNLNAKYTRVQQIRSLKVELDALQRTTALTVKDSHLIKGPRILAEFNITTTKMAW</sequence>
<dbReference type="InterPro" id="IPR000504">
    <property type="entry name" value="RRM_dom"/>
</dbReference>
<evidence type="ECO:0000259" key="4">
    <source>
        <dbReference type="PROSITE" id="PS50102"/>
    </source>
</evidence>
<gene>
    <name evidence="5" type="ORF">SeMB42_g03732</name>
</gene>
<dbReference type="GO" id="GO:0003729">
    <property type="term" value="F:mRNA binding"/>
    <property type="evidence" value="ECO:0007669"/>
    <property type="project" value="InterPro"/>
</dbReference>
<dbReference type="VEuPathDB" id="FungiDB:SeMB42_g03732"/>
<keyword evidence="1 2" id="KW-0694">RNA-binding</keyword>
<feature type="domain" description="RRM" evidence="4">
    <location>
        <begin position="158"/>
        <end position="236"/>
    </location>
</feature>
<name>A0A507D516_9FUNG</name>
<dbReference type="STRING" id="286115.A0A507D516"/>
<dbReference type="InterPro" id="IPR050825">
    <property type="entry name" value="RBM42_RBP45_47-like"/>
</dbReference>
<proteinExistence type="predicted"/>
<evidence type="ECO:0000313" key="6">
    <source>
        <dbReference type="Proteomes" id="UP000317494"/>
    </source>
</evidence>
<dbReference type="CDD" id="cd12383">
    <property type="entry name" value="RRM_RBM42"/>
    <property type="match status" value="1"/>
</dbReference>
<evidence type="ECO:0000313" key="5">
    <source>
        <dbReference type="EMBL" id="TPX46350.1"/>
    </source>
</evidence>
<dbReference type="PROSITE" id="PS50102">
    <property type="entry name" value="RRM"/>
    <property type="match status" value="1"/>
</dbReference>
<feature type="region of interest" description="Disordered" evidence="3">
    <location>
        <begin position="105"/>
        <end position="132"/>
    </location>
</feature>
<evidence type="ECO:0000256" key="1">
    <source>
        <dbReference type="ARBA" id="ARBA00022884"/>
    </source>
</evidence>
<dbReference type="Pfam" id="PF00076">
    <property type="entry name" value="RRM_1"/>
    <property type="match status" value="1"/>
</dbReference>
<reference evidence="5 6" key="1">
    <citation type="journal article" date="2019" name="Sci. Rep.">
        <title>Comparative genomics of chytrid fungi reveal insights into the obligate biotrophic and pathogenic lifestyle of Synchytrium endobioticum.</title>
        <authorList>
            <person name="van de Vossenberg B.T.L.H."/>
            <person name="Warris S."/>
            <person name="Nguyen H.D.T."/>
            <person name="van Gent-Pelzer M.P.E."/>
            <person name="Joly D.L."/>
            <person name="van de Geest H.C."/>
            <person name="Bonants P.J.M."/>
            <person name="Smith D.S."/>
            <person name="Levesque C.A."/>
            <person name="van der Lee T.A.J."/>
        </authorList>
    </citation>
    <scope>NUCLEOTIDE SEQUENCE [LARGE SCALE GENOMIC DNA]</scope>
    <source>
        <strain evidence="5 6">MB42</strain>
    </source>
</reference>
<feature type="compositionally biased region" description="Low complexity" evidence="3">
    <location>
        <begin position="114"/>
        <end position="127"/>
    </location>
</feature>
<dbReference type="PANTHER" id="PTHR47640">
    <property type="entry name" value="TRNA SELENOCYSTEINE 1-ASSOCIATED PROTEIN 1-RELATED-RELATED"/>
    <property type="match status" value="1"/>
</dbReference>
<dbReference type="SMART" id="SM00360">
    <property type="entry name" value="RRM"/>
    <property type="match status" value="1"/>
</dbReference>
<dbReference type="Proteomes" id="UP000317494">
    <property type="component" value="Unassembled WGS sequence"/>
</dbReference>
<dbReference type="PANTHER" id="PTHR47640:SF11">
    <property type="entry name" value="RNA-BINDING PROTEIN 42"/>
    <property type="match status" value="1"/>
</dbReference>
<accession>A0A507D516</accession>
<dbReference type="SUPFAM" id="SSF54928">
    <property type="entry name" value="RNA-binding domain, RBD"/>
    <property type="match status" value="1"/>
</dbReference>
<protein>
    <recommendedName>
        <fullName evidence="4">RRM domain-containing protein</fullName>
    </recommendedName>
</protein>
<dbReference type="InterPro" id="IPR035979">
    <property type="entry name" value="RBD_domain_sf"/>
</dbReference>